<dbReference type="Ensembl" id="ENSCSAVT00000004808.1">
    <property type="protein sequence ID" value="ENSCSAVP00000004741.1"/>
    <property type="gene ID" value="ENSCSAVG00000002821.1"/>
</dbReference>
<evidence type="ECO:0000313" key="2">
    <source>
        <dbReference type="Ensembl" id="ENSCSAVP00000004741.1"/>
    </source>
</evidence>
<reference evidence="2" key="2">
    <citation type="submission" date="2025-08" db="UniProtKB">
        <authorList>
            <consortium name="Ensembl"/>
        </authorList>
    </citation>
    <scope>IDENTIFICATION</scope>
</reference>
<dbReference type="AlphaFoldDB" id="H2YHE2"/>
<keyword evidence="1" id="KW-0732">Signal</keyword>
<dbReference type="Proteomes" id="UP000007875">
    <property type="component" value="Unassembled WGS sequence"/>
</dbReference>
<protein>
    <recommendedName>
        <fullName evidence="4">SEA domain-containing protein</fullName>
    </recommendedName>
</protein>
<evidence type="ECO:0000313" key="3">
    <source>
        <dbReference type="Proteomes" id="UP000007875"/>
    </source>
</evidence>
<keyword evidence="3" id="KW-1185">Reference proteome</keyword>
<feature type="chain" id="PRO_5003578092" description="SEA domain-containing protein" evidence="1">
    <location>
        <begin position="27"/>
        <end position="198"/>
    </location>
</feature>
<feature type="signal peptide" evidence="1">
    <location>
        <begin position="1"/>
        <end position="26"/>
    </location>
</feature>
<accession>H2YHE2</accession>
<name>H2YHE2_CIOSA</name>
<reference evidence="3" key="1">
    <citation type="submission" date="2003-08" db="EMBL/GenBank/DDBJ databases">
        <authorList>
            <person name="Birren B."/>
            <person name="Nusbaum C."/>
            <person name="Abebe A."/>
            <person name="Abouelleil A."/>
            <person name="Adekoya E."/>
            <person name="Ait-zahra M."/>
            <person name="Allen N."/>
            <person name="Allen T."/>
            <person name="An P."/>
            <person name="Anderson M."/>
            <person name="Anderson S."/>
            <person name="Arachchi H."/>
            <person name="Armbruster J."/>
            <person name="Bachantsang P."/>
            <person name="Baldwin J."/>
            <person name="Barry A."/>
            <person name="Bayul T."/>
            <person name="Blitshsteyn B."/>
            <person name="Bloom T."/>
            <person name="Blye J."/>
            <person name="Boguslavskiy L."/>
            <person name="Borowsky M."/>
            <person name="Boukhgalter B."/>
            <person name="Brunache A."/>
            <person name="Butler J."/>
            <person name="Calixte N."/>
            <person name="Calvo S."/>
            <person name="Camarata J."/>
            <person name="Campo K."/>
            <person name="Chang J."/>
            <person name="Cheshatsang Y."/>
            <person name="Citroen M."/>
            <person name="Collymore A."/>
            <person name="Considine T."/>
            <person name="Cook A."/>
            <person name="Cooke P."/>
            <person name="Corum B."/>
            <person name="Cuomo C."/>
            <person name="David R."/>
            <person name="Dawoe T."/>
            <person name="Degray S."/>
            <person name="Dodge S."/>
            <person name="Dooley K."/>
            <person name="Dorje P."/>
            <person name="Dorjee K."/>
            <person name="Dorris L."/>
            <person name="Duffey N."/>
            <person name="Dupes A."/>
            <person name="Elkins T."/>
            <person name="Engels R."/>
            <person name="Erickson J."/>
            <person name="Farina A."/>
            <person name="Faro S."/>
            <person name="Ferreira P."/>
            <person name="Fischer H."/>
            <person name="Fitzgerald M."/>
            <person name="Foley K."/>
            <person name="Gage D."/>
            <person name="Galagan J."/>
            <person name="Gearin G."/>
            <person name="Gnerre S."/>
            <person name="Gnirke A."/>
            <person name="Goyette A."/>
            <person name="Graham J."/>
            <person name="Grandbois E."/>
            <person name="Gyaltsen K."/>
            <person name="Hafez N."/>
            <person name="Hagopian D."/>
            <person name="Hagos B."/>
            <person name="Hall J."/>
            <person name="Hatcher B."/>
            <person name="Heller A."/>
            <person name="Higgins H."/>
            <person name="Honan T."/>
            <person name="Horn A."/>
            <person name="Houde N."/>
            <person name="Hughes L."/>
            <person name="Hulme W."/>
            <person name="Husby E."/>
            <person name="Iliev I."/>
            <person name="Jaffe D."/>
            <person name="Jones C."/>
            <person name="Kamal M."/>
            <person name="Kamat A."/>
            <person name="Kamvysselis M."/>
            <person name="Karlsson E."/>
            <person name="Kells C."/>
            <person name="Kieu A."/>
            <person name="Kisner P."/>
            <person name="Kodira C."/>
            <person name="Kulbokas E."/>
            <person name="Labutti K."/>
            <person name="Lama D."/>
            <person name="Landers T."/>
            <person name="Leger J."/>
            <person name="Levine S."/>
            <person name="Lewis D."/>
            <person name="Lewis T."/>
            <person name="Lindblad-toh K."/>
            <person name="Liu X."/>
            <person name="Lokyitsang T."/>
            <person name="Lokyitsang Y."/>
            <person name="Lucien O."/>
            <person name="Lui A."/>
            <person name="Ma L.J."/>
            <person name="Mabbitt R."/>
            <person name="Macdonald J."/>
            <person name="Maclean C."/>
            <person name="Major J."/>
            <person name="Manning J."/>
            <person name="Marabella R."/>
            <person name="Maru K."/>
            <person name="Matthews C."/>
            <person name="Mauceli E."/>
            <person name="Mccarthy M."/>
            <person name="Mcdonough S."/>
            <person name="Mcghee T."/>
            <person name="Meldrim J."/>
            <person name="Meneus L."/>
            <person name="Mesirov J."/>
            <person name="Mihalev A."/>
            <person name="Mihova T."/>
            <person name="Mikkelsen T."/>
            <person name="Mlenga V."/>
            <person name="Moru K."/>
            <person name="Mozes J."/>
            <person name="Mulrain L."/>
            <person name="Munson G."/>
            <person name="Naylor J."/>
            <person name="Newes C."/>
            <person name="Nguyen C."/>
            <person name="Nguyen N."/>
            <person name="Nguyen T."/>
            <person name="Nicol R."/>
            <person name="Nielsen C."/>
            <person name="Nizzari M."/>
            <person name="Norbu C."/>
            <person name="Norbu N."/>
            <person name="O'donnell P."/>
            <person name="Okoawo O."/>
            <person name="O'leary S."/>
            <person name="Omotosho B."/>
            <person name="O'neill K."/>
            <person name="Osman S."/>
            <person name="Parker S."/>
            <person name="Perrin D."/>
            <person name="Phunkhang P."/>
            <person name="Piqani B."/>
            <person name="Purcell S."/>
            <person name="Rachupka T."/>
            <person name="Ramasamy U."/>
            <person name="Rameau R."/>
            <person name="Ray V."/>
            <person name="Raymond C."/>
            <person name="Retta R."/>
            <person name="Richardson S."/>
            <person name="Rise C."/>
            <person name="Rodriguez J."/>
            <person name="Rogers J."/>
            <person name="Rogov P."/>
            <person name="Rutman M."/>
            <person name="Schupbach R."/>
            <person name="Seaman C."/>
            <person name="Settipalli S."/>
            <person name="Sharpe T."/>
            <person name="Sheridan J."/>
            <person name="Sherpa N."/>
            <person name="Shi J."/>
            <person name="Smirnov S."/>
            <person name="Smith C."/>
            <person name="Sougnez C."/>
            <person name="Spencer B."/>
            <person name="Stalker J."/>
            <person name="Stange-thomann N."/>
            <person name="Stavropoulos S."/>
            <person name="Stetson K."/>
            <person name="Stone C."/>
            <person name="Stone S."/>
            <person name="Stubbs M."/>
            <person name="Talamas J."/>
            <person name="Tchuinga P."/>
            <person name="Tenzing P."/>
            <person name="Tesfaye S."/>
            <person name="Theodore J."/>
            <person name="Thoulutsang Y."/>
            <person name="Topham K."/>
            <person name="Towey S."/>
            <person name="Tsamla T."/>
            <person name="Tsomo N."/>
            <person name="Vallee D."/>
            <person name="Vassiliev H."/>
            <person name="Venkataraman V."/>
            <person name="Vinson J."/>
            <person name="Vo A."/>
            <person name="Wade C."/>
            <person name="Wang S."/>
            <person name="Wangchuk T."/>
            <person name="Wangdi T."/>
            <person name="Whittaker C."/>
            <person name="Wilkinson J."/>
            <person name="Wu Y."/>
            <person name="Wyman D."/>
            <person name="Yadav S."/>
            <person name="Yang S."/>
            <person name="Yang X."/>
            <person name="Yeager S."/>
            <person name="Yee E."/>
            <person name="Young G."/>
            <person name="Zainoun J."/>
            <person name="Zembeck L."/>
            <person name="Zimmer A."/>
            <person name="Zody M."/>
            <person name="Lander E."/>
        </authorList>
    </citation>
    <scope>NUCLEOTIDE SEQUENCE [LARGE SCALE GENOMIC DNA]</scope>
</reference>
<dbReference type="eggNOG" id="ENOG502RI5Y">
    <property type="taxonomic scope" value="Eukaryota"/>
</dbReference>
<evidence type="ECO:0000256" key="1">
    <source>
        <dbReference type="SAM" id="SignalP"/>
    </source>
</evidence>
<dbReference type="HOGENOM" id="CLU_1380862_0_0_1"/>
<proteinExistence type="predicted"/>
<dbReference type="InParanoid" id="H2YHE2"/>
<evidence type="ECO:0008006" key="4">
    <source>
        <dbReference type="Google" id="ProtNLM"/>
    </source>
</evidence>
<reference evidence="2" key="3">
    <citation type="submission" date="2025-09" db="UniProtKB">
        <authorList>
            <consortium name="Ensembl"/>
        </authorList>
    </citation>
    <scope>IDENTIFICATION</scope>
</reference>
<sequence>MGVSKSAVLILVLATGLNICINLVESQRNGQFPFIFQNISLAADPSTTKFYTTTLEIGNKTDLSYNQTIFTNAVNSFYGGNTTGLYGFASVSNIESTDSPSGQTVVSYSVVYNYTTLYDGTGGKDSAIDKSIGNVTVVKNGIESDTMFNSLFFVNENSFVFNGEKLCGKLACSGNFVTCSEVLTGVTVECVSNCYSGI</sequence>
<organism evidence="2 3">
    <name type="scientific">Ciona savignyi</name>
    <name type="common">Pacific transparent sea squirt</name>
    <dbReference type="NCBI Taxonomy" id="51511"/>
    <lineage>
        <taxon>Eukaryota</taxon>
        <taxon>Metazoa</taxon>
        <taxon>Chordata</taxon>
        <taxon>Tunicata</taxon>
        <taxon>Ascidiacea</taxon>
        <taxon>Phlebobranchia</taxon>
        <taxon>Cionidae</taxon>
        <taxon>Ciona</taxon>
    </lineage>
</organism>